<dbReference type="OMA" id="WTEGEIS"/>
<dbReference type="VEuPathDB" id="FungiDB:ASPCADRAFT_125614"/>
<gene>
    <name evidence="2" type="ORF">ASPCADRAFT_125614</name>
</gene>
<dbReference type="Gene3D" id="3.40.50.720">
    <property type="entry name" value="NAD(P)-binding Rossmann-like Domain"/>
    <property type="match status" value="1"/>
</dbReference>
<dbReference type="InterPro" id="IPR002347">
    <property type="entry name" value="SDR_fam"/>
</dbReference>
<keyword evidence="1" id="KW-0560">Oxidoreductase</keyword>
<proteinExistence type="predicted"/>
<protein>
    <recommendedName>
        <fullName evidence="4">Ketoreductase (KR) domain-containing protein</fullName>
    </recommendedName>
</protein>
<dbReference type="InterPro" id="IPR052228">
    <property type="entry name" value="Sec_Metab_Biosynth_Oxidored"/>
</dbReference>
<dbReference type="GO" id="GO:0016491">
    <property type="term" value="F:oxidoreductase activity"/>
    <property type="evidence" value="ECO:0007669"/>
    <property type="project" value="UniProtKB-KW"/>
</dbReference>
<dbReference type="STRING" id="602072.A0A1R3S1H9"/>
<dbReference type="Proteomes" id="UP000188318">
    <property type="component" value="Unassembled WGS sequence"/>
</dbReference>
<dbReference type="SUPFAM" id="SSF51735">
    <property type="entry name" value="NAD(P)-binding Rossmann-fold domains"/>
    <property type="match status" value="1"/>
</dbReference>
<evidence type="ECO:0000313" key="2">
    <source>
        <dbReference type="EMBL" id="OOG00597.1"/>
    </source>
</evidence>
<dbReference type="PANTHER" id="PTHR47534">
    <property type="entry name" value="YALI0E05731P"/>
    <property type="match status" value="1"/>
</dbReference>
<dbReference type="EMBL" id="KV907493">
    <property type="protein sequence ID" value="OOG00597.1"/>
    <property type="molecule type" value="Genomic_DNA"/>
</dbReference>
<dbReference type="OrthoDB" id="2898509at2759"/>
<organism evidence="2 3">
    <name type="scientific">Aspergillus carbonarius (strain ITEM 5010)</name>
    <dbReference type="NCBI Taxonomy" id="602072"/>
    <lineage>
        <taxon>Eukaryota</taxon>
        <taxon>Fungi</taxon>
        <taxon>Dikarya</taxon>
        <taxon>Ascomycota</taxon>
        <taxon>Pezizomycotina</taxon>
        <taxon>Eurotiomycetes</taxon>
        <taxon>Eurotiomycetidae</taxon>
        <taxon>Eurotiales</taxon>
        <taxon>Aspergillaceae</taxon>
        <taxon>Aspergillus</taxon>
        <taxon>Aspergillus subgen. Circumdati</taxon>
    </lineage>
</organism>
<dbReference type="Pfam" id="PF00106">
    <property type="entry name" value="adh_short"/>
    <property type="match status" value="1"/>
</dbReference>
<evidence type="ECO:0000313" key="3">
    <source>
        <dbReference type="Proteomes" id="UP000188318"/>
    </source>
</evidence>
<keyword evidence="3" id="KW-1185">Reference proteome</keyword>
<dbReference type="PANTHER" id="PTHR47534:SF3">
    <property type="entry name" value="ALCOHOL DEHYDROGENASE-LIKE C-TERMINAL DOMAIN-CONTAINING PROTEIN"/>
    <property type="match status" value="1"/>
</dbReference>
<evidence type="ECO:0000256" key="1">
    <source>
        <dbReference type="ARBA" id="ARBA00023002"/>
    </source>
</evidence>
<dbReference type="AlphaFoldDB" id="A0A1R3S1H9"/>
<name>A0A1R3S1H9_ASPC5</name>
<reference evidence="3" key="1">
    <citation type="journal article" date="2017" name="Genome Biol.">
        <title>Comparative genomics reveals high biological diversity and specific adaptations in the industrially and medically important fungal genus Aspergillus.</title>
        <authorList>
            <person name="de Vries R.P."/>
            <person name="Riley R."/>
            <person name="Wiebenga A."/>
            <person name="Aguilar-Osorio G."/>
            <person name="Amillis S."/>
            <person name="Uchima C.A."/>
            <person name="Anderluh G."/>
            <person name="Asadollahi M."/>
            <person name="Askin M."/>
            <person name="Barry K."/>
            <person name="Battaglia E."/>
            <person name="Bayram O."/>
            <person name="Benocci T."/>
            <person name="Braus-Stromeyer S.A."/>
            <person name="Caldana C."/>
            <person name="Canovas D."/>
            <person name="Cerqueira G.C."/>
            <person name="Chen F."/>
            <person name="Chen W."/>
            <person name="Choi C."/>
            <person name="Clum A."/>
            <person name="Dos Santos R.A."/>
            <person name="Damasio A.R."/>
            <person name="Diallinas G."/>
            <person name="Emri T."/>
            <person name="Fekete E."/>
            <person name="Flipphi M."/>
            <person name="Freyberg S."/>
            <person name="Gallo A."/>
            <person name="Gournas C."/>
            <person name="Habgood R."/>
            <person name="Hainaut M."/>
            <person name="Harispe M.L."/>
            <person name="Henrissat B."/>
            <person name="Hilden K.S."/>
            <person name="Hope R."/>
            <person name="Hossain A."/>
            <person name="Karabika E."/>
            <person name="Karaffa L."/>
            <person name="Karanyi Z."/>
            <person name="Krasevec N."/>
            <person name="Kuo A."/>
            <person name="Kusch H."/>
            <person name="LaButti K."/>
            <person name="Lagendijk E.L."/>
            <person name="Lapidus A."/>
            <person name="Levasseur A."/>
            <person name="Lindquist E."/>
            <person name="Lipzen A."/>
            <person name="Logrieco A.F."/>
            <person name="MacCabe A."/>
            <person name="Maekelae M.R."/>
            <person name="Malavazi I."/>
            <person name="Melin P."/>
            <person name="Meyer V."/>
            <person name="Mielnichuk N."/>
            <person name="Miskei M."/>
            <person name="Molnar A.P."/>
            <person name="Mule G."/>
            <person name="Ngan C.Y."/>
            <person name="Orejas M."/>
            <person name="Orosz E."/>
            <person name="Ouedraogo J.P."/>
            <person name="Overkamp K.M."/>
            <person name="Park H.-S."/>
            <person name="Perrone G."/>
            <person name="Piumi F."/>
            <person name="Punt P.J."/>
            <person name="Ram A.F."/>
            <person name="Ramon A."/>
            <person name="Rauscher S."/>
            <person name="Record E."/>
            <person name="Riano-Pachon D.M."/>
            <person name="Robert V."/>
            <person name="Roehrig J."/>
            <person name="Ruller R."/>
            <person name="Salamov A."/>
            <person name="Salih N.S."/>
            <person name="Samson R.A."/>
            <person name="Sandor E."/>
            <person name="Sanguinetti M."/>
            <person name="Schuetze T."/>
            <person name="Sepcic K."/>
            <person name="Shelest E."/>
            <person name="Sherlock G."/>
            <person name="Sophianopoulou V."/>
            <person name="Squina F.M."/>
            <person name="Sun H."/>
            <person name="Susca A."/>
            <person name="Todd R.B."/>
            <person name="Tsang A."/>
            <person name="Unkles S.E."/>
            <person name="van de Wiele N."/>
            <person name="van Rossen-Uffink D."/>
            <person name="Oliveira J.V."/>
            <person name="Vesth T.C."/>
            <person name="Visser J."/>
            <person name="Yu J.-H."/>
            <person name="Zhou M."/>
            <person name="Andersen M.R."/>
            <person name="Archer D.B."/>
            <person name="Baker S.E."/>
            <person name="Benoit I."/>
            <person name="Brakhage A.A."/>
            <person name="Braus G.H."/>
            <person name="Fischer R."/>
            <person name="Frisvad J.C."/>
            <person name="Goldman G.H."/>
            <person name="Houbraken J."/>
            <person name="Oakley B."/>
            <person name="Pocsi I."/>
            <person name="Scazzocchio C."/>
            <person name="Seiboth B."/>
            <person name="vanKuyk P.A."/>
            <person name="Wortman J."/>
            <person name="Dyer P.S."/>
            <person name="Grigoriev I.V."/>
        </authorList>
    </citation>
    <scope>NUCLEOTIDE SEQUENCE [LARGE SCALE GENOMIC DNA]</scope>
    <source>
        <strain evidence="3">ITEM 5010</strain>
    </source>
</reference>
<accession>A0A1R3S1H9</accession>
<evidence type="ECO:0008006" key="4">
    <source>
        <dbReference type="Google" id="ProtNLM"/>
    </source>
</evidence>
<sequence length="311" mass="34444">MVSITEIRASNAQITATTTPQVSVFTGATDGIGKAALTRLISTNLPIKVYVIGRNGQTHQPFLSQLRESNKRASIIWLEGQLSLLADTKRLCDEIKARETFIDCLYMSAGFIASGERIETSESLPLSQSLTYYSRILAITQLLPLLAASPRTPRIVSILAAGTESTSIYLDDLELKKPGHFNLTSLSRSLATYTTLSMGRLARENPRVVFIHHYPGGVDTGLFKKAWGGKWWFWLLVGPMLGVFGTAPEVAAEKVLFLITSARYGGRDGELFLVNDKMKELGQERVLRELEGMDAGEIIWRKTMETIQPYV</sequence>
<dbReference type="InterPro" id="IPR036291">
    <property type="entry name" value="NAD(P)-bd_dom_sf"/>
</dbReference>